<keyword evidence="2" id="KW-0863">Zinc-finger</keyword>
<organism evidence="7 8">
    <name type="scientific">Talaromyces stipitatus (strain ATCC 10500 / CBS 375.48 / QM 6759 / NRRL 1006)</name>
    <name type="common">Penicillium stipitatum</name>
    <dbReference type="NCBI Taxonomy" id="441959"/>
    <lineage>
        <taxon>Eukaryota</taxon>
        <taxon>Fungi</taxon>
        <taxon>Dikarya</taxon>
        <taxon>Ascomycota</taxon>
        <taxon>Pezizomycotina</taxon>
        <taxon>Eurotiomycetes</taxon>
        <taxon>Eurotiomycetidae</taxon>
        <taxon>Eurotiales</taxon>
        <taxon>Trichocomaceae</taxon>
        <taxon>Talaromyces</taxon>
        <taxon>Talaromyces sect. Talaromyces</taxon>
    </lineage>
</organism>
<evidence type="ECO:0000313" key="8">
    <source>
        <dbReference type="Proteomes" id="UP000001745"/>
    </source>
</evidence>
<dbReference type="GO" id="GO:0008270">
    <property type="term" value="F:zinc ion binding"/>
    <property type="evidence" value="ECO:0007669"/>
    <property type="project" value="UniProtKB-KW"/>
</dbReference>
<name>B8M4V5_TALSN</name>
<dbReference type="SMART" id="SM00396">
    <property type="entry name" value="ZnF_UBR1"/>
    <property type="match status" value="1"/>
</dbReference>
<feature type="domain" description="UBR-type" evidence="6">
    <location>
        <begin position="61"/>
        <end position="139"/>
    </location>
</feature>
<dbReference type="PANTHER" id="PTHR13513:SF9">
    <property type="entry name" value="E3 UBIQUITIN-PROTEIN LIGASE UBR7-RELATED"/>
    <property type="match status" value="1"/>
</dbReference>
<feature type="compositionally biased region" description="Polar residues" evidence="5">
    <location>
        <begin position="1"/>
        <end position="14"/>
    </location>
</feature>
<dbReference type="eggNOG" id="KOG2752">
    <property type="taxonomic scope" value="Eukaryota"/>
</dbReference>
<evidence type="ECO:0000256" key="5">
    <source>
        <dbReference type="SAM" id="MobiDB-lite"/>
    </source>
</evidence>
<dbReference type="OrthoDB" id="10262564at2759"/>
<feature type="zinc finger region" description="UBR-type" evidence="4">
    <location>
        <begin position="61"/>
        <end position="139"/>
    </location>
</feature>
<dbReference type="HOGENOM" id="CLU_025221_1_0_1"/>
<feature type="region of interest" description="Disordered" evidence="5">
    <location>
        <begin position="395"/>
        <end position="423"/>
    </location>
</feature>
<feature type="region of interest" description="Disordered" evidence="5">
    <location>
        <begin position="215"/>
        <end position="252"/>
    </location>
</feature>
<feature type="compositionally biased region" description="Basic and acidic residues" evidence="5">
    <location>
        <begin position="215"/>
        <end position="238"/>
    </location>
</feature>
<reference evidence="8" key="1">
    <citation type="journal article" date="2015" name="Genome Announc.">
        <title>Genome sequence of the AIDS-associated pathogen Penicillium marneffei (ATCC18224) and its near taxonomic relative Talaromyces stipitatus (ATCC10500).</title>
        <authorList>
            <person name="Nierman W.C."/>
            <person name="Fedorova-Abrams N.D."/>
            <person name="Andrianopoulos A."/>
        </authorList>
    </citation>
    <scope>NUCLEOTIDE SEQUENCE [LARGE SCALE GENOMIC DNA]</scope>
    <source>
        <strain evidence="8">ATCC 10500 / CBS 375.48 / QM 6759 / NRRL 1006</strain>
    </source>
</reference>
<dbReference type="GO" id="GO:0061630">
    <property type="term" value="F:ubiquitin protein ligase activity"/>
    <property type="evidence" value="ECO:0007669"/>
    <property type="project" value="InterPro"/>
</dbReference>
<dbReference type="EMBL" id="EQ962654">
    <property type="protein sequence ID" value="EED19390.1"/>
    <property type="molecule type" value="Genomic_DNA"/>
</dbReference>
<dbReference type="GO" id="GO:0005737">
    <property type="term" value="C:cytoplasm"/>
    <property type="evidence" value="ECO:0007669"/>
    <property type="project" value="TreeGrafter"/>
</dbReference>
<sequence>MATPSGGDQPTEAQNDGKLEQISTRRRESFASQDSQTAKDFIESQLQLEADAREILPYSFDSCTQELGPLRQTLFSCLTCNPPPQGDDDPYTPAAVCYSCSISCHGEHTLVELFSKRNFVCDCGTTRLPKTSVCTLRVDQKTKTKGVHSQPPADENKYNHNFRNRFCACNEEYDPHQEKGTMFQCLGLGTLETGGCGEDWWHPECLVGLPRGRQDAVKDSETTPKNEEVEANADKAPEETADGDEIPLPPGFPDEDDFETFICYKCLDSNPWLKRYAGTKGFLPPIYKQASKEAHETGKDDKSKSQDPPQSRKRNADAYEIGENQDTKRIKLDRQDGLEKIKEEKEPTEVSKHKHELLPSEHPSGTFSLFLKEDFREHLCHCPDCFHHLVSHPQLREEEETYEPPLSEDGEEGANGAGSQGTKSLLDRGEAALSNIDRVRAIEGAMVYNHLRDKVKSFLKPFAESGQAVSAEDIKSYFEKLRGDDMAIREAGGQASAFNRNGGSGGDDNSEGGGANRKEQSGY</sequence>
<keyword evidence="3" id="KW-0862">Zinc</keyword>
<dbReference type="InterPro" id="IPR003126">
    <property type="entry name" value="Znf_UBR"/>
</dbReference>
<dbReference type="PROSITE" id="PS51157">
    <property type="entry name" value="ZF_UBR"/>
    <property type="match status" value="1"/>
</dbReference>
<proteinExistence type="predicted"/>
<feature type="region of interest" description="Disordered" evidence="5">
    <location>
        <begin position="1"/>
        <end position="36"/>
    </location>
</feature>
<evidence type="ECO:0000313" key="7">
    <source>
        <dbReference type="EMBL" id="EED19390.1"/>
    </source>
</evidence>
<dbReference type="PANTHER" id="PTHR13513">
    <property type="entry name" value="E3 UBIQUITIN-PROTEIN LIGASE UBR7"/>
    <property type="match status" value="1"/>
</dbReference>
<dbReference type="InParanoid" id="B8M4V5"/>
<dbReference type="CDD" id="cd19677">
    <property type="entry name" value="UBR-box_UBR7"/>
    <property type="match status" value="1"/>
</dbReference>
<dbReference type="RefSeq" id="XP_002479824.1">
    <property type="nucleotide sequence ID" value="XM_002479779.1"/>
</dbReference>
<dbReference type="GeneID" id="8098972"/>
<dbReference type="Pfam" id="PF02207">
    <property type="entry name" value="zf-UBR"/>
    <property type="match status" value="1"/>
</dbReference>
<dbReference type="InterPro" id="IPR040204">
    <property type="entry name" value="UBR7"/>
</dbReference>
<feature type="compositionally biased region" description="Basic and acidic residues" evidence="5">
    <location>
        <begin position="291"/>
        <end position="305"/>
    </location>
</feature>
<feature type="region of interest" description="Disordered" evidence="5">
    <location>
        <begin position="291"/>
        <end position="359"/>
    </location>
</feature>
<feature type="region of interest" description="Disordered" evidence="5">
    <location>
        <begin position="493"/>
        <end position="523"/>
    </location>
</feature>
<evidence type="ECO:0000256" key="1">
    <source>
        <dbReference type="ARBA" id="ARBA00022723"/>
    </source>
</evidence>
<evidence type="ECO:0000259" key="6">
    <source>
        <dbReference type="PROSITE" id="PS51157"/>
    </source>
</evidence>
<protein>
    <submittedName>
        <fullName evidence="7">Metaphase-anaphase transition protein (Mlo2), putative</fullName>
    </submittedName>
</protein>
<gene>
    <name evidence="7" type="ORF">TSTA_026920</name>
</gene>
<feature type="compositionally biased region" description="Acidic residues" evidence="5">
    <location>
        <begin position="397"/>
        <end position="412"/>
    </location>
</feature>
<dbReference type="AlphaFoldDB" id="B8M4V5"/>
<keyword evidence="8" id="KW-1185">Reference proteome</keyword>
<dbReference type="STRING" id="441959.B8M4V5"/>
<evidence type="ECO:0000256" key="3">
    <source>
        <dbReference type="ARBA" id="ARBA00022833"/>
    </source>
</evidence>
<feature type="compositionally biased region" description="Gly residues" evidence="5">
    <location>
        <begin position="502"/>
        <end position="515"/>
    </location>
</feature>
<dbReference type="PhylomeDB" id="B8M4V5"/>
<feature type="compositionally biased region" description="Basic and acidic residues" evidence="5">
    <location>
        <begin position="325"/>
        <end position="359"/>
    </location>
</feature>
<feature type="compositionally biased region" description="Basic and acidic residues" evidence="5">
    <location>
        <begin position="15"/>
        <end position="29"/>
    </location>
</feature>
<dbReference type="InterPro" id="IPR047506">
    <property type="entry name" value="UBR7-like_UBR-box"/>
</dbReference>
<accession>B8M4V5</accession>
<evidence type="ECO:0000256" key="2">
    <source>
        <dbReference type="ARBA" id="ARBA00022771"/>
    </source>
</evidence>
<evidence type="ECO:0000256" key="4">
    <source>
        <dbReference type="PROSITE-ProRule" id="PRU00508"/>
    </source>
</evidence>
<dbReference type="VEuPathDB" id="FungiDB:TSTA_026920"/>
<dbReference type="OMA" id="GAMVYNH"/>
<keyword evidence="1" id="KW-0479">Metal-binding</keyword>
<dbReference type="Proteomes" id="UP000001745">
    <property type="component" value="Unassembled WGS sequence"/>
</dbReference>